<feature type="repeat" description="ANK" evidence="8">
    <location>
        <begin position="779"/>
        <end position="811"/>
    </location>
</feature>
<feature type="compositionally biased region" description="Basic and acidic residues" evidence="9">
    <location>
        <begin position="56"/>
        <end position="68"/>
    </location>
</feature>
<comment type="caution">
    <text evidence="11">The sequence shown here is derived from an EMBL/GenBank/DDBJ whole genome shotgun (WGS) entry which is preliminary data.</text>
</comment>
<dbReference type="Pfam" id="PF13637">
    <property type="entry name" value="Ank_4"/>
    <property type="match status" value="1"/>
</dbReference>
<evidence type="ECO:0000256" key="9">
    <source>
        <dbReference type="SAM" id="MobiDB-lite"/>
    </source>
</evidence>
<keyword evidence="2" id="KW-0716">Sensory transduction</keyword>
<gene>
    <name evidence="11" type="ORF">MGAL_10B002291</name>
</gene>
<evidence type="ECO:0000256" key="6">
    <source>
        <dbReference type="ARBA" id="ARBA00023180"/>
    </source>
</evidence>
<feature type="repeat" description="ANK" evidence="8">
    <location>
        <begin position="812"/>
        <end position="844"/>
    </location>
</feature>
<feature type="compositionally biased region" description="Polar residues" evidence="9">
    <location>
        <begin position="44"/>
        <end position="55"/>
    </location>
</feature>
<feature type="repeat" description="ANK" evidence="8">
    <location>
        <begin position="845"/>
        <end position="877"/>
    </location>
</feature>
<feature type="region of interest" description="Disordered" evidence="9">
    <location>
        <begin position="1"/>
        <end position="86"/>
    </location>
</feature>
<dbReference type="PROSITE" id="PS50297">
    <property type="entry name" value="ANK_REP_REGION"/>
    <property type="match status" value="17"/>
</dbReference>
<dbReference type="SUPFAM" id="SSF48403">
    <property type="entry name" value="Ankyrin repeat"/>
    <property type="match status" value="2"/>
</dbReference>
<feature type="repeat" description="ANK" evidence="8">
    <location>
        <begin position="249"/>
        <end position="281"/>
    </location>
</feature>
<dbReference type="InterPro" id="IPR036770">
    <property type="entry name" value="Ankyrin_rpt-contain_sf"/>
</dbReference>
<feature type="repeat" description="ANK" evidence="8">
    <location>
        <begin position="316"/>
        <end position="348"/>
    </location>
</feature>
<feature type="transmembrane region" description="Helical" evidence="10">
    <location>
        <begin position="1226"/>
        <end position="1248"/>
    </location>
</feature>
<feature type="transmembrane region" description="Helical" evidence="10">
    <location>
        <begin position="1162"/>
        <end position="1186"/>
    </location>
</feature>
<name>A0A8B6D2D9_MYTGA</name>
<feature type="region of interest" description="Disordered" evidence="9">
    <location>
        <begin position="95"/>
        <end position="114"/>
    </location>
</feature>
<feature type="compositionally biased region" description="Polar residues" evidence="9">
    <location>
        <begin position="70"/>
        <end position="85"/>
    </location>
</feature>
<dbReference type="Proteomes" id="UP000596742">
    <property type="component" value="Unassembled WGS sequence"/>
</dbReference>
<feature type="compositionally biased region" description="Polar residues" evidence="9">
    <location>
        <begin position="26"/>
        <end position="37"/>
    </location>
</feature>
<feature type="repeat" description="ANK" evidence="8">
    <location>
        <begin position="458"/>
        <end position="490"/>
    </location>
</feature>
<keyword evidence="5" id="KW-0406">Ion transport</keyword>
<feature type="repeat" description="ANK" evidence="8">
    <location>
        <begin position="643"/>
        <end position="675"/>
    </location>
</feature>
<feature type="repeat" description="ANK" evidence="8">
    <location>
        <begin position="491"/>
        <end position="523"/>
    </location>
</feature>
<keyword evidence="4 8" id="KW-0040">ANK repeat</keyword>
<dbReference type="GO" id="GO:0034220">
    <property type="term" value="P:monoatomic ion transmembrane transport"/>
    <property type="evidence" value="ECO:0007669"/>
    <property type="project" value="UniProtKB-KW"/>
</dbReference>
<keyword evidence="1" id="KW-0813">Transport</keyword>
<feature type="region of interest" description="Disordered" evidence="9">
    <location>
        <begin position="129"/>
        <end position="154"/>
    </location>
</feature>
<evidence type="ECO:0000256" key="8">
    <source>
        <dbReference type="PROSITE-ProRule" id="PRU00023"/>
    </source>
</evidence>
<organism evidence="11 12">
    <name type="scientific">Mytilus galloprovincialis</name>
    <name type="common">Mediterranean mussel</name>
    <dbReference type="NCBI Taxonomy" id="29158"/>
    <lineage>
        <taxon>Eukaryota</taxon>
        <taxon>Metazoa</taxon>
        <taxon>Spiralia</taxon>
        <taxon>Lophotrochozoa</taxon>
        <taxon>Mollusca</taxon>
        <taxon>Bivalvia</taxon>
        <taxon>Autobranchia</taxon>
        <taxon>Pteriomorphia</taxon>
        <taxon>Mytilida</taxon>
        <taxon>Mytiloidea</taxon>
        <taxon>Mytilidae</taxon>
        <taxon>Mytilinae</taxon>
        <taxon>Mytilus</taxon>
    </lineage>
</organism>
<feature type="transmembrane region" description="Helical" evidence="10">
    <location>
        <begin position="1102"/>
        <end position="1119"/>
    </location>
</feature>
<dbReference type="SMART" id="SM00248">
    <property type="entry name" value="ANK"/>
    <property type="match status" value="18"/>
</dbReference>
<feature type="transmembrane region" description="Helical" evidence="10">
    <location>
        <begin position="1131"/>
        <end position="1156"/>
    </location>
</feature>
<dbReference type="PANTHER" id="PTHR47143">
    <property type="entry name" value="TRANSIENT RECEPTOR POTENTIAL CATION CHANNEL PROTEIN PAINLESS"/>
    <property type="match status" value="1"/>
</dbReference>
<feature type="transmembrane region" description="Helical" evidence="10">
    <location>
        <begin position="994"/>
        <end position="1014"/>
    </location>
</feature>
<evidence type="ECO:0000256" key="7">
    <source>
        <dbReference type="ARBA" id="ARBA00023303"/>
    </source>
</evidence>
<keyword evidence="7" id="KW-0407">Ion channel</keyword>
<dbReference type="GO" id="GO:0022857">
    <property type="term" value="F:transmembrane transporter activity"/>
    <property type="evidence" value="ECO:0007669"/>
    <property type="project" value="TreeGrafter"/>
</dbReference>
<dbReference type="OrthoDB" id="1661883at2759"/>
<evidence type="ECO:0000313" key="11">
    <source>
        <dbReference type="EMBL" id="VDI13976.1"/>
    </source>
</evidence>
<feature type="repeat" description="ANK" evidence="8">
    <location>
        <begin position="745"/>
        <end position="767"/>
    </location>
</feature>
<dbReference type="PROSITE" id="PS50088">
    <property type="entry name" value="ANK_REPEAT"/>
    <property type="match status" value="18"/>
</dbReference>
<feature type="repeat" description="ANK" evidence="8">
    <location>
        <begin position="282"/>
        <end position="304"/>
    </location>
</feature>
<keyword evidence="10" id="KW-0812">Transmembrane</keyword>
<evidence type="ECO:0000256" key="10">
    <source>
        <dbReference type="SAM" id="Phobius"/>
    </source>
</evidence>
<dbReference type="InterPro" id="IPR002110">
    <property type="entry name" value="Ankyrin_rpt"/>
</dbReference>
<keyword evidence="10" id="KW-0472">Membrane</keyword>
<evidence type="ECO:0000256" key="1">
    <source>
        <dbReference type="ARBA" id="ARBA00022448"/>
    </source>
</evidence>
<keyword evidence="10" id="KW-1133">Transmembrane helix</keyword>
<dbReference type="PRINTS" id="PR01415">
    <property type="entry name" value="ANKYRIN"/>
</dbReference>
<evidence type="ECO:0000256" key="2">
    <source>
        <dbReference type="ARBA" id="ARBA00022606"/>
    </source>
</evidence>
<dbReference type="EMBL" id="UYJE01002823">
    <property type="protein sequence ID" value="VDI13976.1"/>
    <property type="molecule type" value="Genomic_DNA"/>
</dbReference>
<sequence>MEYSNKDVINNSGKETKSDVMEKNYSKPQLHQLTTESEVPMVTENPTPTRTLQTKTEIEMDHTYKEYETESNVTEIESPKQTTVSEVPMVLANENPSPTNTPLKDMKSHKPTNHHWSKAHTISAVHPAPLKGGENDSQKNGDAEFSESSHHGAEWSKVQGITAVAPALDKHRLKVGGQRQVFKKVTVSQAVKEGLTKELESLLQENPEKATETDSHGFKPIHYASRLNQSKIIEVLLKYNADKNVKGPYGVAPLHLAARNNCVEAVKMLIQQGASVDVREAKQKTPLHVAARRGNIPVIKVLLDSDQCDVNAVDEDRQTALHEATAHKQEKTVQFLVQNGANIFATDINDFTPFFLSAAEDMKDTMSYYLKTALRQGGTESEENLLHHEDKEENTALHLAVTNNKLQVAQSLLERGSNVNGMNNCNQTPLSIAANNGDIQMVELLLRYKADVNVLDKDLMTPCHRAALHNRHKIISVLMGQGADINSTAIDQYTPLLMASSKGHLETIQLLISSGAQIAETEINNKTVLHLAVESGHLPVIETLLKEKGCFNLIEAIDLNDQTILHYAAKNGNTMNCNQTPLSIAANNGDIQMVELLLKHNADVNVLDKDLMTPCHRAALHNRHKIISVLMGQGADINSTAIDQYTPLLMASSKGHLETIQLLISSGAQIAETEINNKTVLHLAVESGHLPVIETLLKEKGCFNLIEAIDLNDQTILHYAAKNGNTMILNTLIKHNLIVDSRDINGKTPLHIAAENDNDNAIEILYNASQTELNDGDDDGRTPLILACQTGNYKSVKTLLTLGADISARDEDSCTGLIVAARHGYANIIKVLLDNYAEVNQIDKIKNTALHVACEQGHVDCIRILLRYNAEVTEKNSYGCTPLGMAVDGLLWRDSMNVRNSEGFTPMKRLIQRCPEAALVVLDNCVEYSKQKKDDPNFMVTFDYTYIDPGVDDIMSKKSRFYAPKAMARYKRESLLSHILVQSNLMHKWLERGYIYFYINFLVFFAFLCCLQFFSIMMPKITTNVLDNVRQCPLLLNATLLADPAVVAQHKELGLYSKMEIPKTEMVALKVCVFFMIIILMLNQITMCFTTGWKYFTSLDNWLSWTTIIATIVFLLPFNNLPCLNNWRAGWIAAALGWLMLMNILRGFSSIGIYFIMFSEVIITLLKVVLILCIFLMAFSSAFNITLANTPGFKDRDVYPLTSLSMMLGEFNYIDTFTTGANNPFAIDGYCIMFLFFLVMPLALMNFLTGIAVGDIEKVRAGAYISKISIFIDKSYLMEIRFPRSVQRKWQKLKHTVYPNKPEGTVWKKVKKVLVGSEEELIKKYLDTGKADHVDETDELKSLIKKQSSQITKLHDLQKQQQDLIKQMADHLHMDYRLDSFSVAESEITTRAGH</sequence>
<feature type="repeat" description="ANK" evidence="8">
    <location>
        <begin position="610"/>
        <end position="642"/>
    </location>
</feature>
<feature type="transmembrane region" description="Helical" evidence="10">
    <location>
        <begin position="1067"/>
        <end position="1096"/>
    </location>
</feature>
<accession>A0A8B6D2D9</accession>
<dbReference type="GO" id="GO:1902495">
    <property type="term" value="C:transmembrane transporter complex"/>
    <property type="evidence" value="ECO:0007669"/>
    <property type="project" value="TreeGrafter"/>
</dbReference>
<evidence type="ECO:0000256" key="4">
    <source>
        <dbReference type="ARBA" id="ARBA00023043"/>
    </source>
</evidence>
<dbReference type="Pfam" id="PF12796">
    <property type="entry name" value="Ank_2"/>
    <property type="match status" value="6"/>
</dbReference>
<evidence type="ECO:0000256" key="3">
    <source>
        <dbReference type="ARBA" id="ARBA00022737"/>
    </source>
</evidence>
<feature type="repeat" description="ANK" evidence="8">
    <location>
        <begin position="577"/>
        <end position="609"/>
    </location>
</feature>
<feature type="repeat" description="ANK" evidence="8">
    <location>
        <begin position="425"/>
        <end position="457"/>
    </location>
</feature>
<proteinExistence type="predicted"/>
<feature type="repeat" description="ANK" evidence="8">
    <location>
        <begin position="524"/>
        <end position="556"/>
    </location>
</feature>
<feature type="repeat" description="ANK" evidence="8">
    <location>
        <begin position="676"/>
        <end position="708"/>
    </location>
</feature>
<keyword evidence="3" id="KW-0677">Repeat</keyword>
<evidence type="ECO:0008006" key="13">
    <source>
        <dbReference type="Google" id="ProtNLM"/>
    </source>
</evidence>
<feature type="compositionally biased region" description="Basic and acidic residues" evidence="9">
    <location>
        <begin position="14"/>
        <end position="25"/>
    </location>
</feature>
<dbReference type="Pfam" id="PF00023">
    <property type="entry name" value="Ank"/>
    <property type="match status" value="1"/>
</dbReference>
<keyword evidence="6" id="KW-0325">Glycoprotein</keyword>
<dbReference type="Gene3D" id="1.25.40.20">
    <property type="entry name" value="Ankyrin repeat-containing domain"/>
    <property type="match status" value="6"/>
</dbReference>
<feature type="compositionally biased region" description="Basic and acidic residues" evidence="9">
    <location>
        <begin position="133"/>
        <end position="154"/>
    </location>
</feature>
<reference evidence="11" key="1">
    <citation type="submission" date="2018-11" db="EMBL/GenBank/DDBJ databases">
        <authorList>
            <person name="Alioto T."/>
            <person name="Alioto T."/>
        </authorList>
    </citation>
    <scope>NUCLEOTIDE SEQUENCE</scope>
</reference>
<evidence type="ECO:0000313" key="12">
    <source>
        <dbReference type="Proteomes" id="UP000596742"/>
    </source>
</evidence>
<protein>
    <recommendedName>
        <fullName evidence="13">Transient receptor potential cation channel subfamily A member 1</fullName>
    </recommendedName>
</protein>
<feature type="repeat" description="ANK" evidence="8">
    <location>
        <begin position="216"/>
        <end position="248"/>
    </location>
</feature>
<keyword evidence="12" id="KW-1185">Reference proteome</keyword>
<feature type="repeat" description="ANK" evidence="8">
    <location>
        <begin position="712"/>
        <end position="744"/>
    </location>
</feature>
<dbReference type="InterPro" id="IPR052076">
    <property type="entry name" value="TRP_cation_channel"/>
</dbReference>
<dbReference type="PANTHER" id="PTHR47143:SF1">
    <property type="entry name" value="ION_TRANS DOMAIN-CONTAINING PROTEIN"/>
    <property type="match status" value="1"/>
</dbReference>
<feature type="repeat" description="ANK" evidence="8">
    <location>
        <begin position="392"/>
        <end position="424"/>
    </location>
</feature>
<evidence type="ECO:0000256" key="5">
    <source>
        <dbReference type="ARBA" id="ARBA00023065"/>
    </source>
</evidence>